<dbReference type="PANTHER" id="PTHR24198:SF165">
    <property type="entry name" value="ANKYRIN REPEAT-CONTAINING PROTEIN-RELATED"/>
    <property type="match status" value="1"/>
</dbReference>
<reference evidence="4" key="1">
    <citation type="submission" date="2021-02" db="EMBL/GenBank/DDBJ databases">
        <authorList>
            <person name="Dougan E. K."/>
            <person name="Rhodes N."/>
            <person name="Thang M."/>
            <person name="Chan C."/>
        </authorList>
    </citation>
    <scope>NUCLEOTIDE SEQUENCE</scope>
</reference>
<accession>A0A812TI17</accession>
<evidence type="ECO:0000256" key="1">
    <source>
        <dbReference type="ARBA" id="ARBA00022737"/>
    </source>
</evidence>
<dbReference type="SMART" id="SM00248">
    <property type="entry name" value="ANK"/>
    <property type="match status" value="2"/>
</dbReference>
<proteinExistence type="predicted"/>
<dbReference type="Pfam" id="PF12796">
    <property type="entry name" value="Ank_2"/>
    <property type="match status" value="1"/>
</dbReference>
<dbReference type="EMBL" id="CAJNDS010002552">
    <property type="protein sequence ID" value="CAE7523822.1"/>
    <property type="molecule type" value="Genomic_DNA"/>
</dbReference>
<evidence type="ECO:0000256" key="3">
    <source>
        <dbReference type="PROSITE-ProRule" id="PRU00023"/>
    </source>
</evidence>
<feature type="repeat" description="ANK" evidence="3">
    <location>
        <begin position="46"/>
        <end position="68"/>
    </location>
</feature>
<keyword evidence="5" id="KW-1185">Reference proteome</keyword>
<sequence>MDAAAKARAFYEKARLRMFFHAENGETKEFEMWLDVLENPNVKDDNGRTCLHIAALMGHVDIAKLLLDTRDCNPNAIDDHGRTPLRVALADSAKDSTRTGRLEIAELLREHRGTDATSYTRVYPTGPV</sequence>
<gene>
    <name evidence="4" type="primary">Fem1b</name>
    <name evidence="4" type="ORF">SNAT2548_LOCUS29321</name>
</gene>
<keyword evidence="2 3" id="KW-0040">ANK repeat</keyword>
<keyword evidence="1" id="KW-0677">Repeat</keyword>
<name>A0A812TI17_9DINO</name>
<protein>
    <submittedName>
        <fullName evidence="4">Fem1b protein</fullName>
    </submittedName>
</protein>
<organism evidence="4 5">
    <name type="scientific">Symbiodinium natans</name>
    <dbReference type="NCBI Taxonomy" id="878477"/>
    <lineage>
        <taxon>Eukaryota</taxon>
        <taxon>Sar</taxon>
        <taxon>Alveolata</taxon>
        <taxon>Dinophyceae</taxon>
        <taxon>Suessiales</taxon>
        <taxon>Symbiodiniaceae</taxon>
        <taxon>Symbiodinium</taxon>
    </lineage>
</organism>
<dbReference type="PROSITE" id="PS50297">
    <property type="entry name" value="ANK_REP_REGION"/>
    <property type="match status" value="1"/>
</dbReference>
<evidence type="ECO:0000313" key="4">
    <source>
        <dbReference type="EMBL" id="CAE7523822.1"/>
    </source>
</evidence>
<evidence type="ECO:0000313" key="5">
    <source>
        <dbReference type="Proteomes" id="UP000604046"/>
    </source>
</evidence>
<dbReference type="SUPFAM" id="SSF48403">
    <property type="entry name" value="Ankyrin repeat"/>
    <property type="match status" value="1"/>
</dbReference>
<dbReference type="AlphaFoldDB" id="A0A812TI17"/>
<dbReference type="InterPro" id="IPR036770">
    <property type="entry name" value="Ankyrin_rpt-contain_sf"/>
</dbReference>
<dbReference type="Gene3D" id="1.25.40.20">
    <property type="entry name" value="Ankyrin repeat-containing domain"/>
    <property type="match status" value="1"/>
</dbReference>
<dbReference type="PROSITE" id="PS50088">
    <property type="entry name" value="ANK_REPEAT"/>
    <property type="match status" value="1"/>
</dbReference>
<dbReference type="PANTHER" id="PTHR24198">
    <property type="entry name" value="ANKYRIN REPEAT AND PROTEIN KINASE DOMAIN-CONTAINING PROTEIN"/>
    <property type="match status" value="1"/>
</dbReference>
<dbReference type="InterPro" id="IPR002110">
    <property type="entry name" value="Ankyrin_rpt"/>
</dbReference>
<dbReference type="OrthoDB" id="439758at2759"/>
<comment type="caution">
    <text evidence="4">The sequence shown here is derived from an EMBL/GenBank/DDBJ whole genome shotgun (WGS) entry which is preliminary data.</text>
</comment>
<evidence type="ECO:0000256" key="2">
    <source>
        <dbReference type="ARBA" id="ARBA00023043"/>
    </source>
</evidence>
<dbReference type="Proteomes" id="UP000604046">
    <property type="component" value="Unassembled WGS sequence"/>
</dbReference>